<reference evidence="6 7" key="1">
    <citation type="submission" date="2018-05" db="EMBL/GenBank/DDBJ databases">
        <title>Complete Genome Sequences of Extremely Thermoacidophilic, Metal-Mobilizing Type-Strain Members of the Archaeal Family Sulfolobaceae: Acidianus brierleyi DSM-1651T, Acidianus sulfidivorans DSM-18786T, Metallosphaera hakonensis DSM-7519T, and Metallosphaera prunae DSM-10039T.</title>
        <authorList>
            <person name="Counts J.A."/>
            <person name="Kelly R.M."/>
        </authorList>
    </citation>
    <scope>NUCLEOTIDE SEQUENCE [LARGE SCALE GENOMIC DNA]</scope>
    <source>
        <strain evidence="6 7">DSM 1651</strain>
    </source>
</reference>
<dbReference type="SUPFAM" id="SSF56784">
    <property type="entry name" value="HAD-like"/>
    <property type="match status" value="1"/>
</dbReference>
<dbReference type="Gene3D" id="3.40.50.1000">
    <property type="entry name" value="HAD superfamily/HAD-like"/>
    <property type="match status" value="1"/>
</dbReference>
<dbReference type="KEGG" id="abri:DFR85_01045"/>
<dbReference type="PANTHER" id="PTHR46193">
    <property type="entry name" value="6-PHOSPHOGLUCONATE PHOSPHATASE"/>
    <property type="match status" value="1"/>
</dbReference>
<keyword evidence="7" id="KW-1185">Reference proteome</keyword>
<dbReference type="InterPro" id="IPR023214">
    <property type="entry name" value="HAD_sf"/>
</dbReference>
<gene>
    <name evidence="6" type="ORF">DFR85_01045</name>
</gene>
<comment type="similarity">
    <text evidence="2">Belongs to the HAD-like hydrolase superfamily.</text>
</comment>
<keyword evidence="4" id="KW-0460">Magnesium</keyword>
<keyword evidence="3" id="KW-0479">Metal-binding</keyword>
<organism evidence="6 7">
    <name type="scientific">Acidianus brierleyi</name>
    <dbReference type="NCBI Taxonomy" id="41673"/>
    <lineage>
        <taxon>Archaea</taxon>
        <taxon>Thermoproteota</taxon>
        <taxon>Thermoprotei</taxon>
        <taxon>Sulfolobales</taxon>
        <taxon>Sulfolobaceae</taxon>
        <taxon>Acidianus</taxon>
    </lineage>
</organism>
<dbReference type="NCBIfam" id="TIGR01549">
    <property type="entry name" value="HAD-SF-IA-v1"/>
    <property type="match status" value="1"/>
</dbReference>
<evidence type="ECO:0000256" key="5">
    <source>
        <dbReference type="ARBA" id="ARBA00023277"/>
    </source>
</evidence>
<dbReference type="PROSITE" id="PS01228">
    <property type="entry name" value="COF_1"/>
    <property type="match status" value="1"/>
</dbReference>
<dbReference type="AlphaFoldDB" id="A0A2U9IBL8"/>
<name>A0A2U9IBL8_9CREN</name>
<dbReference type="GO" id="GO:0046872">
    <property type="term" value="F:metal ion binding"/>
    <property type="evidence" value="ECO:0007669"/>
    <property type="project" value="UniProtKB-KW"/>
</dbReference>
<accession>A0A2U9IBL8</accession>
<evidence type="ECO:0000256" key="4">
    <source>
        <dbReference type="ARBA" id="ARBA00022842"/>
    </source>
</evidence>
<protein>
    <submittedName>
        <fullName evidence="6">HAD family hydrolase</fullName>
    </submittedName>
</protein>
<evidence type="ECO:0000313" key="6">
    <source>
        <dbReference type="EMBL" id="AWR93405.1"/>
    </source>
</evidence>
<dbReference type="SFLD" id="SFLDS00003">
    <property type="entry name" value="Haloacid_Dehalogenase"/>
    <property type="match status" value="1"/>
</dbReference>
<dbReference type="InterPro" id="IPR023198">
    <property type="entry name" value="PGP-like_dom2"/>
</dbReference>
<dbReference type="InterPro" id="IPR051600">
    <property type="entry name" value="Beta-PGM-like"/>
</dbReference>
<dbReference type="InterPro" id="IPR006439">
    <property type="entry name" value="HAD-SF_hydro_IA"/>
</dbReference>
<evidence type="ECO:0000256" key="2">
    <source>
        <dbReference type="ARBA" id="ARBA00007958"/>
    </source>
</evidence>
<dbReference type="SFLD" id="SFLDG01129">
    <property type="entry name" value="C1.5:_HAD__Beta-PGM__Phosphata"/>
    <property type="match status" value="1"/>
</dbReference>
<dbReference type="GO" id="GO:0016787">
    <property type="term" value="F:hydrolase activity"/>
    <property type="evidence" value="ECO:0007669"/>
    <property type="project" value="UniProtKB-KW"/>
</dbReference>
<dbReference type="EMBL" id="CP029289">
    <property type="protein sequence ID" value="AWR93405.1"/>
    <property type="molecule type" value="Genomic_DNA"/>
</dbReference>
<keyword evidence="6" id="KW-0378">Hydrolase</keyword>
<evidence type="ECO:0000313" key="7">
    <source>
        <dbReference type="Proteomes" id="UP000248044"/>
    </source>
</evidence>
<comment type="cofactor">
    <cofactor evidence="1">
        <name>Mg(2+)</name>
        <dbReference type="ChEBI" id="CHEBI:18420"/>
    </cofactor>
</comment>
<dbReference type="PANTHER" id="PTHR46193:SF18">
    <property type="entry name" value="HEXITOL PHOSPHATASE B"/>
    <property type="match status" value="1"/>
</dbReference>
<evidence type="ECO:0000256" key="1">
    <source>
        <dbReference type="ARBA" id="ARBA00001946"/>
    </source>
</evidence>
<dbReference type="OrthoDB" id="31229at2157"/>
<evidence type="ECO:0000256" key="3">
    <source>
        <dbReference type="ARBA" id="ARBA00022723"/>
    </source>
</evidence>
<proteinExistence type="inferred from homology"/>
<dbReference type="Proteomes" id="UP000248044">
    <property type="component" value="Chromosome"/>
</dbReference>
<dbReference type="InterPro" id="IPR036412">
    <property type="entry name" value="HAD-like_sf"/>
</dbReference>
<sequence>MIKAAIFDLDGTLVSTANVHKTAWELALKDLNISVNVKLDNLMGMRTIEIAKILGGDRYLELFNKKNEYYKDLVIKMAKPTPCAVEILKNLRENNIKIAIVTSSLKASAELSLSILNFSPDLLIAGDEVKNGKPNPEPVISALNKLMVKADETFAVGDTMQDIIAYNRSNIQKIYLVINDININREEAKNYGARIINTLCDLFKEI</sequence>
<dbReference type="GeneID" id="36830699"/>
<dbReference type="Pfam" id="PF13419">
    <property type="entry name" value="HAD_2"/>
    <property type="match status" value="1"/>
</dbReference>
<dbReference type="Gene3D" id="1.10.150.240">
    <property type="entry name" value="Putative phosphatase, domain 2"/>
    <property type="match status" value="1"/>
</dbReference>
<dbReference type="InterPro" id="IPR041492">
    <property type="entry name" value="HAD_2"/>
</dbReference>
<dbReference type="RefSeq" id="WP_110269289.1">
    <property type="nucleotide sequence ID" value="NZ_CP029289.2"/>
</dbReference>
<keyword evidence="5" id="KW-0119">Carbohydrate metabolism</keyword>